<dbReference type="EMBL" id="JBJQOH010000006">
    <property type="protein sequence ID" value="KAL3684440.1"/>
    <property type="molecule type" value="Genomic_DNA"/>
</dbReference>
<protein>
    <submittedName>
        <fullName evidence="3">Uncharacterized protein</fullName>
    </submittedName>
</protein>
<dbReference type="AlphaFoldDB" id="A0ABD3H213"/>
<sequence length="502" mass="57454">MANVGYKMDEDFKGKLSKLSELLKLKKETKKDTKSTRSTGKRARTEYGEKEDMQFESRLNYWWFRVRGGAGEKAVNPWTVAPFNEHLLYRDDLPTCQHTTLVFGDLARELPFVVNRNFMDRIISTALGTTVMSPVVFVFVMYPGNEVSDLVALTQRGYTGYKVQTLYGTCEFLDRSETTKKGWYYTPDAQVVYQLLTSEEDEYLPDPWVKGLSKNAKETRKVDLNVRVDTTRDIDLVFPVKKPFPQETKEEKAQRMREKKEVHTLQCASRYPDGNGKMIVNRYCKSRFMCSEIIKTFSNKNEFVLDFFSGGVFMREALLHGRQCLAFGANERETSFLQDYPHALVDVVDNKHVLRKYMDSWTKTQSAPSTSTAYKPISVSDYDIWGAAETGSPVHDLDDLNVDMDILNDPEAHFVRMLNAQGNDEDKEDVAIGEADQVEEAGGDDHHDGEAGMPDDQAGGDDHHDGEATRVVKQLGTLWRRRMRKKKKNVLHLQPSTRILVR</sequence>
<evidence type="ECO:0000313" key="4">
    <source>
        <dbReference type="Proteomes" id="UP001633002"/>
    </source>
</evidence>
<proteinExistence type="predicted"/>
<accession>A0ABD3H213</accession>
<keyword evidence="4" id="KW-1185">Reference proteome</keyword>
<feature type="region of interest" description="Disordered" evidence="1">
    <location>
        <begin position="28"/>
        <end position="47"/>
    </location>
</feature>
<name>A0ABD3H213_9MARC</name>
<comment type="caution">
    <text evidence="3">The sequence shown here is derived from an EMBL/GenBank/DDBJ whole genome shotgun (WGS) entry which is preliminary data.</text>
</comment>
<evidence type="ECO:0000256" key="2">
    <source>
        <dbReference type="SAM" id="Phobius"/>
    </source>
</evidence>
<evidence type="ECO:0000313" key="3">
    <source>
        <dbReference type="EMBL" id="KAL3684440.1"/>
    </source>
</evidence>
<reference evidence="3 4" key="1">
    <citation type="submission" date="2024-09" db="EMBL/GenBank/DDBJ databases">
        <title>Chromosome-scale assembly of Riccia sorocarpa.</title>
        <authorList>
            <person name="Paukszto L."/>
        </authorList>
    </citation>
    <scope>NUCLEOTIDE SEQUENCE [LARGE SCALE GENOMIC DNA]</scope>
    <source>
        <strain evidence="3">LP-2024</strain>
        <tissue evidence="3">Aerial parts of the thallus</tissue>
    </source>
</reference>
<organism evidence="3 4">
    <name type="scientific">Riccia sorocarpa</name>
    <dbReference type="NCBI Taxonomy" id="122646"/>
    <lineage>
        <taxon>Eukaryota</taxon>
        <taxon>Viridiplantae</taxon>
        <taxon>Streptophyta</taxon>
        <taxon>Embryophyta</taxon>
        <taxon>Marchantiophyta</taxon>
        <taxon>Marchantiopsida</taxon>
        <taxon>Marchantiidae</taxon>
        <taxon>Marchantiales</taxon>
        <taxon>Ricciaceae</taxon>
        <taxon>Riccia</taxon>
    </lineage>
</organism>
<gene>
    <name evidence="3" type="ORF">R1sor_002462</name>
</gene>
<evidence type="ECO:0000256" key="1">
    <source>
        <dbReference type="SAM" id="MobiDB-lite"/>
    </source>
</evidence>
<feature type="region of interest" description="Disordered" evidence="1">
    <location>
        <begin position="439"/>
        <end position="466"/>
    </location>
</feature>
<keyword evidence="2" id="KW-0472">Membrane</keyword>
<keyword evidence="2" id="KW-0812">Transmembrane</keyword>
<feature type="transmembrane region" description="Helical" evidence="2">
    <location>
        <begin position="122"/>
        <end position="142"/>
    </location>
</feature>
<keyword evidence="2" id="KW-1133">Transmembrane helix</keyword>
<dbReference type="Proteomes" id="UP001633002">
    <property type="component" value="Unassembled WGS sequence"/>
</dbReference>